<dbReference type="Proteomes" id="UP000658613">
    <property type="component" value="Unassembled WGS sequence"/>
</dbReference>
<dbReference type="SUPFAM" id="SSF53590">
    <property type="entry name" value="Nucleoside hydrolase"/>
    <property type="match status" value="1"/>
</dbReference>
<dbReference type="EMBL" id="JADOUE010000001">
    <property type="protein sequence ID" value="MBG6121309.1"/>
    <property type="molecule type" value="Genomic_DNA"/>
</dbReference>
<evidence type="ECO:0000259" key="3">
    <source>
        <dbReference type="Pfam" id="PF01156"/>
    </source>
</evidence>
<evidence type="ECO:0000256" key="2">
    <source>
        <dbReference type="ARBA" id="ARBA00023295"/>
    </source>
</evidence>
<dbReference type="InterPro" id="IPR036452">
    <property type="entry name" value="Ribo_hydro-like"/>
</dbReference>
<reference evidence="4" key="1">
    <citation type="submission" date="2020-11" db="EMBL/GenBank/DDBJ databases">
        <title>Sequencing the genomes of 1000 actinobacteria strains.</title>
        <authorList>
            <person name="Klenk H.-P."/>
        </authorList>
    </citation>
    <scope>NUCLEOTIDE SEQUENCE</scope>
    <source>
        <strain evidence="4">DSM 45632</strain>
    </source>
</reference>
<gene>
    <name evidence="4" type="ORF">IW254_000278</name>
</gene>
<sequence length="337" mass="36664">MRVLIDCDPGIDDTLALTYLAALHRSGEHELVGVTTSAGNATAGQCFINAAWVMEQLLIDDPTVPIAPGSSDPLRVPLVTTPETHGPTGLGYVNADPRVRLTDGGELPKWDEVWCDAIAEGTEDLALIVTGPMTNLARFRAMHPVEYQVLRNVTVMGGAINHPGNTTPTAEWNFWVDPHAAKVVLDDPPGVVNEGAWDGPVMTLCSLELTERMVFTAEDNSLTSMKLADAPLAKHIDEILNFYHQSHESQGEGYQSKIHDLLTCMIALNALPYVKVMTAIDIETESELMRGTVSADWRDQWEAAPNVNVVHGVDIELAKKLFYEALDAGFGRGKVQA</sequence>
<organism evidence="4 5">
    <name type="scientific">Corynebacterium aquatimens</name>
    <dbReference type="NCBI Taxonomy" id="1190508"/>
    <lineage>
        <taxon>Bacteria</taxon>
        <taxon>Bacillati</taxon>
        <taxon>Actinomycetota</taxon>
        <taxon>Actinomycetes</taxon>
        <taxon>Mycobacteriales</taxon>
        <taxon>Corynebacteriaceae</taxon>
        <taxon>Corynebacterium</taxon>
    </lineage>
</organism>
<dbReference type="GO" id="GO:0005829">
    <property type="term" value="C:cytosol"/>
    <property type="evidence" value="ECO:0007669"/>
    <property type="project" value="TreeGrafter"/>
</dbReference>
<evidence type="ECO:0000313" key="4">
    <source>
        <dbReference type="EMBL" id="MBG6121309.1"/>
    </source>
</evidence>
<protein>
    <submittedName>
        <fullName evidence="4">Purine nucleosidase</fullName>
        <ecNumber evidence="4">3.2.2.1</ecNumber>
    </submittedName>
</protein>
<accession>A0A931DYF5</accession>
<comment type="caution">
    <text evidence="4">The sequence shown here is derived from an EMBL/GenBank/DDBJ whole genome shotgun (WGS) entry which is preliminary data.</text>
</comment>
<proteinExistence type="predicted"/>
<dbReference type="Gene3D" id="3.90.245.10">
    <property type="entry name" value="Ribonucleoside hydrolase-like"/>
    <property type="match status" value="1"/>
</dbReference>
<dbReference type="PANTHER" id="PTHR12304:SF4">
    <property type="entry name" value="URIDINE NUCLEOSIDASE"/>
    <property type="match status" value="1"/>
</dbReference>
<evidence type="ECO:0000313" key="5">
    <source>
        <dbReference type="Proteomes" id="UP000658613"/>
    </source>
</evidence>
<dbReference type="RefSeq" id="WP_196823894.1">
    <property type="nucleotide sequence ID" value="NZ_CP046980.1"/>
</dbReference>
<dbReference type="GO" id="GO:0008477">
    <property type="term" value="F:purine nucleosidase activity"/>
    <property type="evidence" value="ECO:0007669"/>
    <property type="project" value="UniProtKB-EC"/>
</dbReference>
<evidence type="ECO:0000256" key="1">
    <source>
        <dbReference type="ARBA" id="ARBA00022801"/>
    </source>
</evidence>
<dbReference type="PANTHER" id="PTHR12304">
    <property type="entry name" value="INOSINE-URIDINE PREFERRING NUCLEOSIDE HYDROLASE"/>
    <property type="match status" value="1"/>
</dbReference>
<keyword evidence="5" id="KW-1185">Reference proteome</keyword>
<dbReference type="AlphaFoldDB" id="A0A931DYF5"/>
<feature type="domain" description="Inosine/uridine-preferring nucleoside hydrolase" evidence="3">
    <location>
        <begin position="3"/>
        <end position="317"/>
    </location>
</feature>
<name>A0A931DYF5_9CORY</name>
<dbReference type="Pfam" id="PF01156">
    <property type="entry name" value="IU_nuc_hydro"/>
    <property type="match status" value="1"/>
</dbReference>
<dbReference type="InterPro" id="IPR023186">
    <property type="entry name" value="IUNH"/>
</dbReference>
<dbReference type="EC" id="3.2.2.1" evidence="4"/>
<dbReference type="GO" id="GO:0006152">
    <property type="term" value="P:purine nucleoside catabolic process"/>
    <property type="evidence" value="ECO:0007669"/>
    <property type="project" value="TreeGrafter"/>
</dbReference>
<keyword evidence="2 4" id="KW-0326">Glycosidase</keyword>
<keyword evidence="1 4" id="KW-0378">Hydrolase</keyword>
<dbReference type="InterPro" id="IPR001910">
    <property type="entry name" value="Inosine/uridine_hydrolase_dom"/>
</dbReference>